<dbReference type="GO" id="GO:0018812">
    <property type="term" value="F:3-hydroxyacyl-CoA dehydratase activity"/>
    <property type="evidence" value="ECO:0007669"/>
    <property type="project" value="UniProtKB-EC"/>
</dbReference>
<dbReference type="CDD" id="cd06558">
    <property type="entry name" value="crotonase-like"/>
    <property type="match status" value="1"/>
</dbReference>
<keyword evidence="7" id="KW-0456">Lyase</keyword>
<organism evidence="10 11">
    <name type="scientific">Thermosyntropha lipolytica DSM 11003</name>
    <dbReference type="NCBI Taxonomy" id="1123382"/>
    <lineage>
        <taxon>Bacteria</taxon>
        <taxon>Bacillati</taxon>
        <taxon>Bacillota</taxon>
        <taxon>Clostridia</taxon>
        <taxon>Eubacteriales</taxon>
        <taxon>Syntrophomonadaceae</taxon>
        <taxon>Thermosyntropha</taxon>
    </lineage>
</organism>
<name>A0A1M5L5V1_9FIRM</name>
<evidence type="ECO:0000256" key="5">
    <source>
        <dbReference type="ARBA" id="ARBA00023098"/>
    </source>
</evidence>
<gene>
    <name evidence="10" type="ORF">SAMN02745221_00565</name>
</gene>
<dbReference type="STRING" id="1123382.SAMN02745221_00565"/>
<evidence type="ECO:0000313" key="11">
    <source>
        <dbReference type="Proteomes" id="UP000242329"/>
    </source>
</evidence>
<dbReference type="EC" id="4.2.1.150" evidence="9"/>
<evidence type="ECO:0000256" key="3">
    <source>
        <dbReference type="ARBA" id="ARBA00005254"/>
    </source>
</evidence>
<dbReference type="InterPro" id="IPR014748">
    <property type="entry name" value="Enoyl-CoA_hydra_C"/>
</dbReference>
<evidence type="ECO:0000256" key="8">
    <source>
        <dbReference type="ARBA" id="ARBA00050624"/>
    </source>
</evidence>
<dbReference type="PANTHER" id="PTHR43149:SF1">
    <property type="entry name" value="DELTA(3,5)-DELTA(2,4)-DIENOYL-COA ISOMERASE, MITOCHONDRIAL"/>
    <property type="match status" value="1"/>
</dbReference>
<proteinExistence type="inferred from homology"/>
<dbReference type="InterPro" id="IPR029045">
    <property type="entry name" value="ClpP/crotonase-like_dom_sf"/>
</dbReference>
<dbReference type="Gene3D" id="3.90.226.10">
    <property type="entry name" value="2-enoyl-CoA Hydratase, Chain A, domain 1"/>
    <property type="match status" value="1"/>
</dbReference>
<evidence type="ECO:0000256" key="4">
    <source>
        <dbReference type="ARBA" id="ARBA00022832"/>
    </source>
</evidence>
<comment type="catalytic activity">
    <reaction evidence="8">
        <text>a short-chain (3S)-3-hydroxyacyl-CoA = a short-chain (2E)-enoyl-CoA + H2O</text>
        <dbReference type="Rhea" id="RHEA:52664"/>
        <dbReference type="ChEBI" id="CHEBI:15377"/>
        <dbReference type="ChEBI" id="CHEBI:87488"/>
        <dbReference type="ChEBI" id="CHEBI:136760"/>
        <dbReference type="EC" id="4.2.1.150"/>
    </reaction>
</comment>
<dbReference type="FunFam" id="1.10.12.10:FF:000001">
    <property type="entry name" value="Probable enoyl-CoA hydratase, mitochondrial"/>
    <property type="match status" value="1"/>
</dbReference>
<reference evidence="11" key="1">
    <citation type="submission" date="2016-11" db="EMBL/GenBank/DDBJ databases">
        <authorList>
            <person name="Varghese N."/>
            <person name="Submissions S."/>
        </authorList>
    </citation>
    <scope>NUCLEOTIDE SEQUENCE [LARGE SCALE GENOMIC DNA]</scope>
    <source>
        <strain evidence="11">DSM 11003</strain>
    </source>
</reference>
<dbReference type="Gene3D" id="1.10.12.10">
    <property type="entry name" value="Lyase 2-enoyl-coa Hydratase, Chain A, domain 2"/>
    <property type="match status" value="1"/>
</dbReference>
<comment type="pathway">
    <text evidence="1">Lipid metabolism; fatty acid beta-oxidation.</text>
</comment>
<comment type="pathway">
    <text evidence="2">Lipid metabolism; butanoate metabolism.</text>
</comment>
<accession>A0A1M5L5V1</accession>
<dbReference type="InterPro" id="IPR045002">
    <property type="entry name" value="Ech1-like"/>
</dbReference>
<dbReference type="GO" id="GO:0006631">
    <property type="term" value="P:fatty acid metabolic process"/>
    <property type="evidence" value="ECO:0007669"/>
    <property type="project" value="UniProtKB-KW"/>
</dbReference>
<evidence type="ECO:0000313" key="10">
    <source>
        <dbReference type="EMBL" id="SHG60397.1"/>
    </source>
</evidence>
<evidence type="ECO:0000256" key="7">
    <source>
        <dbReference type="ARBA" id="ARBA00023239"/>
    </source>
</evidence>
<dbReference type="Pfam" id="PF00378">
    <property type="entry name" value="ECH_1"/>
    <property type="match status" value="1"/>
</dbReference>
<dbReference type="InterPro" id="IPR001753">
    <property type="entry name" value="Enoyl-CoA_hydra/iso"/>
</dbReference>
<dbReference type="GO" id="GO:0016853">
    <property type="term" value="F:isomerase activity"/>
    <property type="evidence" value="ECO:0007669"/>
    <property type="project" value="UniProtKB-KW"/>
</dbReference>
<dbReference type="SUPFAM" id="SSF52096">
    <property type="entry name" value="ClpP/crotonase"/>
    <property type="match status" value="1"/>
</dbReference>
<dbReference type="EMBL" id="FQWY01000007">
    <property type="protein sequence ID" value="SHG60397.1"/>
    <property type="molecule type" value="Genomic_DNA"/>
</dbReference>
<dbReference type="PANTHER" id="PTHR43149">
    <property type="entry name" value="ENOYL-COA HYDRATASE"/>
    <property type="match status" value="1"/>
</dbReference>
<evidence type="ECO:0000256" key="6">
    <source>
        <dbReference type="ARBA" id="ARBA00023235"/>
    </source>
</evidence>
<evidence type="ECO:0000256" key="9">
    <source>
        <dbReference type="ARBA" id="ARBA00067035"/>
    </source>
</evidence>
<keyword evidence="11" id="KW-1185">Reference proteome</keyword>
<dbReference type="Proteomes" id="UP000242329">
    <property type="component" value="Unassembled WGS sequence"/>
</dbReference>
<protein>
    <recommendedName>
        <fullName evidence="9">short-chain-enoyl-CoA hydratase</fullName>
        <ecNumber evidence="9">4.2.1.150</ecNumber>
    </recommendedName>
</protein>
<keyword evidence="5" id="KW-0443">Lipid metabolism</keyword>
<keyword evidence="6" id="KW-0413">Isomerase</keyword>
<dbReference type="AlphaFoldDB" id="A0A1M5L5V1"/>
<comment type="similarity">
    <text evidence="3">Belongs to the enoyl-CoA hydratase/isomerase family.</text>
</comment>
<evidence type="ECO:0000256" key="2">
    <source>
        <dbReference type="ARBA" id="ARBA00005086"/>
    </source>
</evidence>
<sequence>MHLGVCIVAYGDSITYAKQDNIGIITFNKPETMNIVTQAFFKELYEIQEEIDSDKSLRVVVIRANGPHFSAGVDLKLLREIDSQFIMDNLAWLQRLYGRWQEMPIPVIASVHGLCYGSAMELILGCDIRIASRDARFSIPEVRFGLSPDMGGTVRLTRLVGVGQAKRLIIGCDEISAEEAWQIGLIEILVDREELEERTMKMAKRIANLPPVAVRFAKKGINVADESSVAAGLLFEQAQSTFCCGTEDQNEGIDAFFQKRKPVFKGR</sequence>
<keyword evidence="4" id="KW-0276">Fatty acid metabolism</keyword>
<evidence type="ECO:0000256" key="1">
    <source>
        <dbReference type="ARBA" id="ARBA00005005"/>
    </source>
</evidence>
<dbReference type="RefSeq" id="WP_341372068.1">
    <property type="nucleotide sequence ID" value="NZ_FQWY01000007.1"/>
</dbReference>